<evidence type="ECO:0000256" key="4">
    <source>
        <dbReference type="ARBA" id="ARBA00022825"/>
    </source>
</evidence>
<evidence type="ECO:0000256" key="2">
    <source>
        <dbReference type="ARBA" id="ARBA00022670"/>
    </source>
</evidence>
<dbReference type="InterPro" id="IPR050131">
    <property type="entry name" value="Peptidase_S8_subtilisin-like"/>
</dbReference>
<keyword evidence="2 5" id="KW-0645">Protease</keyword>
<dbReference type="InterPro" id="IPR007253">
    <property type="entry name" value="Cell_wall-bd_2"/>
</dbReference>
<dbReference type="Gene3D" id="3.40.50.200">
    <property type="entry name" value="Peptidase S8/S53 domain"/>
    <property type="match status" value="1"/>
</dbReference>
<gene>
    <name evidence="8" type="ORF">QO000_001667</name>
</gene>
<keyword evidence="3 5" id="KW-0378">Hydrolase</keyword>
<organism evidence="8 9">
    <name type="scientific">Guptibacillus hwajinpoensis</name>
    <dbReference type="NCBI Taxonomy" id="208199"/>
    <lineage>
        <taxon>Bacteria</taxon>
        <taxon>Bacillati</taxon>
        <taxon>Bacillota</taxon>
        <taxon>Bacilli</taxon>
        <taxon>Bacillales</taxon>
        <taxon>Guptibacillaceae</taxon>
        <taxon>Guptibacillus</taxon>
    </lineage>
</organism>
<evidence type="ECO:0000313" key="9">
    <source>
        <dbReference type="Proteomes" id="UP001226720"/>
    </source>
</evidence>
<feature type="active site" description="Charge relay system" evidence="5">
    <location>
        <position position="167"/>
    </location>
</feature>
<dbReference type="SUPFAM" id="SSF52743">
    <property type="entry name" value="Subtilisin-like"/>
    <property type="match status" value="1"/>
</dbReference>
<protein>
    <submittedName>
        <fullName evidence="8">Cell wall-associated protease</fullName>
        <ecNumber evidence="8">3.4.21.-</ecNumber>
    </submittedName>
</protein>
<keyword evidence="4 5" id="KW-0720">Serine protease</keyword>
<dbReference type="InterPro" id="IPR015500">
    <property type="entry name" value="Peptidase_S8_subtilisin-rel"/>
</dbReference>
<feature type="active site" description="Charge relay system" evidence="5">
    <location>
        <position position="321"/>
    </location>
</feature>
<evidence type="ECO:0000256" key="3">
    <source>
        <dbReference type="ARBA" id="ARBA00022801"/>
    </source>
</evidence>
<keyword evidence="9" id="KW-1185">Reference proteome</keyword>
<accession>A0ABU0K013</accession>
<dbReference type="GO" id="GO:0006508">
    <property type="term" value="P:proteolysis"/>
    <property type="evidence" value="ECO:0007669"/>
    <property type="project" value="UniProtKB-KW"/>
</dbReference>
<dbReference type="Gene3D" id="3.40.50.12090">
    <property type="match status" value="2"/>
</dbReference>
<dbReference type="PROSITE" id="PS00137">
    <property type="entry name" value="SUBTILASE_HIS"/>
    <property type="match status" value="1"/>
</dbReference>
<dbReference type="InterPro" id="IPR022398">
    <property type="entry name" value="Peptidase_S8_His-AS"/>
</dbReference>
<dbReference type="Proteomes" id="UP001226720">
    <property type="component" value="Unassembled WGS sequence"/>
</dbReference>
<feature type="active site" description="Charge relay system" evidence="5">
    <location>
        <position position="134"/>
    </location>
</feature>
<feature type="domain" description="Peptidase S8/S53" evidence="7">
    <location>
        <begin position="126"/>
        <end position="361"/>
    </location>
</feature>
<keyword evidence="6" id="KW-0732">Signal</keyword>
<comment type="caution">
    <text evidence="8">The sequence shown here is derived from an EMBL/GenBank/DDBJ whole genome shotgun (WGS) entry which is preliminary data.</text>
</comment>
<evidence type="ECO:0000313" key="8">
    <source>
        <dbReference type="EMBL" id="MDQ0482698.1"/>
    </source>
</evidence>
<dbReference type="InterPro" id="IPR000209">
    <property type="entry name" value="Peptidase_S8/S53_dom"/>
</dbReference>
<dbReference type="RefSeq" id="WP_301550464.1">
    <property type="nucleotide sequence ID" value="NZ_JAQRMZ010000001.1"/>
</dbReference>
<dbReference type="PRINTS" id="PR00723">
    <property type="entry name" value="SUBTILISIN"/>
</dbReference>
<name>A0ABU0K013_9BACL</name>
<dbReference type="Pfam" id="PF04122">
    <property type="entry name" value="CW_binding_2"/>
    <property type="match status" value="3"/>
</dbReference>
<dbReference type="PROSITE" id="PS00136">
    <property type="entry name" value="SUBTILASE_ASP"/>
    <property type="match status" value="1"/>
</dbReference>
<dbReference type="Pfam" id="PF00082">
    <property type="entry name" value="Peptidase_S8"/>
    <property type="match status" value="1"/>
</dbReference>
<dbReference type="PANTHER" id="PTHR43806:SF11">
    <property type="entry name" value="CEREVISIN-RELATED"/>
    <property type="match status" value="1"/>
</dbReference>
<feature type="signal peptide" evidence="6">
    <location>
        <begin position="1"/>
        <end position="28"/>
    </location>
</feature>
<evidence type="ECO:0000256" key="5">
    <source>
        <dbReference type="PROSITE-ProRule" id="PRU01240"/>
    </source>
</evidence>
<evidence type="ECO:0000256" key="1">
    <source>
        <dbReference type="ARBA" id="ARBA00011073"/>
    </source>
</evidence>
<dbReference type="PROSITE" id="PS51892">
    <property type="entry name" value="SUBTILASE"/>
    <property type="match status" value="1"/>
</dbReference>
<sequence length="694" mass="74942">MSQLKSKQILCLFLLSLLFSLHPDVSKAESENSTERLLVTYETSKAPSRTSEQPSKVDVIDVPVTEVEETIAHLTSKKGIKHVEKDQPVYLMGDAEPNDSLYSYQKPWIDQINLSQSWNLASTKKNNQTVAVIDSGIDLTHPDLLANIVDGVNLVTPSQSAQDVDGHGTRVAGLIGAETNNNLGVASPSRGTSIMPIKVIESGKGDLSNVVQGIRYAIDHDADVINLSLGSYNHSYALRTVIEEAVAENILVVGAAGNDNESSVVYPAAYPNVLAVAAVETGSKEKASFSNYGSLVDLAAPGTEIYSTSLNGTYEFDKGTSMAAPIATSSAVLINESAPYLTNKQTIKLMKETADSVNTSYFLGSGLLNVDSAVQGVTEYNRIYGNTAIETAVEIAKNNWDKLEEQTLNLEEDTIRGKFVILARSDEFPDSLAASPLASKLNSPILLTKKTGISAEVLTELKRLEADHVVMIGGENAIPEKVSDKLKSTGITPLRIAGANRYETATEIARLIDSENVDKAFIVSGEKFPDALSISTFAARFGAPVLFTKQNTLPKETKGYLDIKVLKKAYVIGGKEVVSEDTYASIPSNELERIGGENRYDTNFKVLLRFGASETSEKTYFATGLKFPDALTGGAAASRTGDAIVLLHPTRYTEPIEKSLLYLTNKGISDYRILGGPEAISPEKAWVIDRLLDQ</sequence>
<feature type="chain" id="PRO_5046117018" evidence="6">
    <location>
        <begin position="29"/>
        <end position="694"/>
    </location>
</feature>
<comment type="similarity">
    <text evidence="1 5">Belongs to the peptidase S8 family.</text>
</comment>
<dbReference type="EC" id="3.4.21.-" evidence="8"/>
<dbReference type="GeneID" id="301325713"/>
<reference evidence="8" key="1">
    <citation type="submission" date="2023-07" db="EMBL/GenBank/DDBJ databases">
        <title>Genomic Encyclopedia of Type Strains, Phase IV (KMG-IV): sequencing the most valuable type-strain genomes for metagenomic binning, comparative biology and taxonomic classification.</title>
        <authorList>
            <person name="Goeker M."/>
        </authorList>
    </citation>
    <scope>NUCLEOTIDE SEQUENCE [LARGE SCALE GENOMIC DNA]</scope>
    <source>
        <strain evidence="8">JSM 076093</strain>
    </source>
</reference>
<dbReference type="InterPro" id="IPR023827">
    <property type="entry name" value="Peptidase_S8_Asp-AS"/>
</dbReference>
<dbReference type="InterPro" id="IPR036852">
    <property type="entry name" value="Peptidase_S8/S53_dom_sf"/>
</dbReference>
<evidence type="ECO:0000259" key="7">
    <source>
        <dbReference type="Pfam" id="PF00082"/>
    </source>
</evidence>
<dbReference type="GO" id="GO:0008233">
    <property type="term" value="F:peptidase activity"/>
    <property type="evidence" value="ECO:0007669"/>
    <property type="project" value="UniProtKB-KW"/>
</dbReference>
<dbReference type="EMBL" id="JAUSWM010000002">
    <property type="protein sequence ID" value="MDQ0482698.1"/>
    <property type="molecule type" value="Genomic_DNA"/>
</dbReference>
<dbReference type="PANTHER" id="PTHR43806">
    <property type="entry name" value="PEPTIDASE S8"/>
    <property type="match status" value="1"/>
</dbReference>
<evidence type="ECO:0000256" key="6">
    <source>
        <dbReference type="SAM" id="SignalP"/>
    </source>
</evidence>
<proteinExistence type="inferred from homology"/>